<feature type="region of interest" description="Disordered" evidence="1">
    <location>
        <begin position="1"/>
        <end position="22"/>
    </location>
</feature>
<keyword evidence="3" id="KW-1185">Reference proteome</keyword>
<gene>
    <name evidence="2" type="ORF">Vretifemale_189</name>
</gene>
<evidence type="ECO:0000256" key="1">
    <source>
        <dbReference type="SAM" id="MobiDB-lite"/>
    </source>
</evidence>
<proteinExistence type="predicted"/>
<protein>
    <submittedName>
        <fullName evidence="2">Uncharacterized protein</fullName>
    </submittedName>
</protein>
<feature type="compositionally biased region" description="Low complexity" evidence="1">
    <location>
        <begin position="77"/>
        <end position="97"/>
    </location>
</feature>
<feature type="compositionally biased region" description="Polar residues" evidence="1">
    <location>
        <begin position="43"/>
        <end position="53"/>
    </location>
</feature>
<feature type="region of interest" description="Disordered" evidence="1">
    <location>
        <begin position="43"/>
        <end position="104"/>
    </location>
</feature>
<comment type="caution">
    <text evidence="2">The sequence shown here is derived from an EMBL/GenBank/DDBJ whole genome shotgun (WGS) entry which is preliminary data.</text>
</comment>
<dbReference type="EMBL" id="BNCP01000001">
    <property type="protein sequence ID" value="GIL69244.1"/>
    <property type="molecule type" value="Genomic_DNA"/>
</dbReference>
<organism evidence="2 3">
    <name type="scientific">Volvox reticuliferus</name>
    <dbReference type="NCBI Taxonomy" id="1737510"/>
    <lineage>
        <taxon>Eukaryota</taxon>
        <taxon>Viridiplantae</taxon>
        <taxon>Chlorophyta</taxon>
        <taxon>core chlorophytes</taxon>
        <taxon>Chlorophyceae</taxon>
        <taxon>CS clade</taxon>
        <taxon>Chlamydomonadales</taxon>
        <taxon>Volvocaceae</taxon>
        <taxon>Volvox</taxon>
    </lineage>
</organism>
<feature type="non-terminal residue" evidence="2">
    <location>
        <position position="119"/>
    </location>
</feature>
<evidence type="ECO:0000313" key="3">
    <source>
        <dbReference type="Proteomes" id="UP000747110"/>
    </source>
</evidence>
<accession>A0A8J4BUT8</accession>
<dbReference type="AlphaFoldDB" id="A0A8J4BUT8"/>
<name>A0A8J4BUT8_9CHLO</name>
<evidence type="ECO:0000313" key="2">
    <source>
        <dbReference type="EMBL" id="GIL69244.1"/>
    </source>
</evidence>
<sequence length="119" mass="11422">QTQAAGIALPTTPPTTTPTTTPTAMTLVATAAASYPRHVCSSIQRTSSYSSVRPSPGALPSGPGRTISELSDLSGYTGTAPAPGATAAGAPAPGTGTITLSRTATGPLLAVTASAAASV</sequence>
<feature type="non-terminal residue" evidence="2">
    <location>
        <position position="1"/>
    </location>
</feature>
<reference evidence="2" key="1">
    <citation type="journal article" date="2021" name="Proc. Natl. Acad. Sci. U.S.A.">
        <title>Three genomes in the algal genus Volvox reveal the fate of a haploid sex-determining region after a transition to homothallism.</title>
        <authorList>
            <person name="Yamamoto K."/>
            <person name="Hamaji T."/>
            <person name="Kawai-Toyooka H."/>
            <person name="Matsuzaki R."/>
            <person name="Takahashi F."/>
            <person name="Nishimura Y."/>
            <person name="Kawachi M."/>
            <person name="Noguchi H."/>
            <person name="Minakuchi Y."/>
            <person name="Umen J.G."/>
            <person name="Toyoda A."/>
            <person name="Nozaki H."/>
        </authorList>
    </citation>
    <scope>NUCLEOTIDE SEQUENCE</scope>
    <source>
        <strain evidence="2">NIES-3786</strain>
    </source>
</reference>
<dbReference type="Proteomes" id="UP000747110">
    <property type="component" value="Unassembled WGS sequence"/>
</dbReference>